<dbReference type="InterPro" id="IPR019734">
    <property type="entry name" value="TPR_rpt"/>
</dbReference>
<accession>A0ABW7VT81</accession>
<dbReference type="SMART" id="SM00530">
    <property type="entry name" value="HTH_XRE"/>
    <property type="match status" value="1"/>
</dbReference>
<keyword evidence="1" id="KW-0802">TPR repeat</keyword>
<feature type="domain" description="HTH cro/C1-type" evidence="3">
    <location>
        <begin position="8"/>
        <end position="62"/>
    </location>
</feature>
<evidence type="ECO:0000313" key="4">
    <source>
        <dbReference type="EMBL" id="MFI2228556.1"/>
    </source>
</evidence>
<dbReference type="Proteomes" id="UP001611494">
    <property type="component" value="Unassembled WGS sequence"/>
</dbReference>
<sequence>MTELAAEIRRRRETAGLSQPELGSLVGYTKQYISLAERPKNGVPSRNLIVALDKALEAGGRLLSLHAAAKQGQRGIRQRSYDSAIDDSRYDGNNTFARSASIRSDGPPEQHKESHSIAAHMPALRRALDSYESPEDGPIRSIEQLRPVVHSIVDKRLRSDYKELAREIPELLTELHRAFAGCRESQRASFARLLFQVYRAADAIAEKHGYRDLSARTIGLLGSVAAETGDELVQASGSYVRGELFFSSGDLTTGRMMLERAAERIQVGHSDSAAATYGALHMRAAVMAARAGHAALATEHIDEARQVAVRINEGIHLGTAFGAASVRIHRMSLAVELGDFGAALRIATGWRPPTNLPAERRSHFYIDLGRAYYAADQTERALDALHTGRRVAPEHVRAHPHVREMIEQMHIAGPGIHGTALSALQHAIG</sequence>
<evidence type="ECO:0000313" key="5">
    <source>
        <dbReference type="Proteomes" id="UP001611494"/>
    </source>
</evidence>
<evidence type="ECO:0000256" key="2">
    <source>
        <dbReference type="SAM" id="MobiDB-lite"/>
    </source>
</evidence>
<dbReference type="Gene3D" id="1.10.260.40">
    <property type="entry name" value="lambda repressor-like DNA-binding domains"/>
    <property type="match status" value="1"/>
</dbReference>
<organism evidence="4 5">
    <name type="scientific">Nocardia testacea</name>
    <dbReference type="NCBI Taxonomy" id="248551"/>
    <lineage>
        <taxon>Bacteria</taxon>
        <taxon>Bacillati</taxon>
        <taxon>Actinomycetota</taxon>
        <taxon>Actinomycetes</taxon>
        <taxon>Mycobacteriales</taxon>
        <taxon>Nocardiaceae</taxon>
        <taxon>Nocardia</taxon>
    </lineage>
</organism>
<dbReference type="SUPFAM" id="SSF47413">
    <property type="entry name" value="lambda repressor-like DNA-binding domains"/>
    <property type="match status" value="1"/>
</dbReference>
<evidence type="ECO:0000259" key="3">
    <source>
        <dbReference type="PROSITE" id="PS50943"/>
    </source>
</evidence>
<dbReference type="Gene3D" id="1.25.40.10">
    <property type="entry name" value="Tetratricopeptide repeat domain"/>
    <property type="match status" value="1"/>
</dbReference>
<comment type="caution">
    <text evidence="4">The sequence shown here is derived from an EMBL/GenBank/DDBJ whole genome shotgun (WGS) entry which is preliminary data.</text>
</comment>
<dbReference type="InterPro" id="IPR010982">
    <property type="entry name" value="Lambda_DNA-bd_dom_sf"/>
</dbReference>
<dbReference type="InterPro" id="IPR001387">
    <property type="entry name" value="Cro/C1-type_HTH"/>
</dbReference>
<dbReference type="RefSeq" id="WP_397058820.1">
    <property type="nucleotide sequence ID" value="NZ_JBIRYL010000001.1"/>
</dbReference>
<keyword evidence="5" id="KW-1185">Reference proteome</keyword>
<gene>
    <name evidence="4" type="ORF">ACH49Z_01725</name>
</gene>
<dbReference type="PROSITE" id="PS50943">
    <property type="entry name" value="HTH_CROC1"/>
    <property type="match status" value="1"/>
</dbReference>
<feature type="compositionally biased region" description="Basic and acidic residues" evidence="2">
    <location>
        <begin position="106"/>
        <end position="115"/>
    </location>
</feature>
<proteinExistence type="predicted"/>
<dbReference type="CDD" id="cd00093">
    <property type="entry name" value="HTH_XRE"/>
    <property type="match status" value="1"/>
</dbReference>
<dbReference type="PROSITE" id="PS50005">
    <property type="entry name" value="TPR"/>
    <property type="match status" value="1"/>
</dbReference>
<dbReference type="InterPro" id="IPR011990">
    <property type="entry name" value="TPR-like_helical_dom_sf"/>
</dbReference>
<reference evidence="4 5" key="1">
    <citation type="submission" date="2024-10" db="EMBL/GenBank/DDBJ databases">
        <title>The Natural Products Discovery Center: Release of the First 8490 Sequenced Strains for Exploring Actinobacteria Biosynthetic Diversity.</title>
        <authorList>
            <person name="Kalkreuter E."/>
            <person name="Kautsar S.A."/>
            <person name="Yang D."/>
            <person name="Bader C.D."/>
            <person name="Teijaro C.N."/>
            <person name="Fluegel L."/>
            <person name="Davis C.M."/>
            <person name="Simpson J.R."/>
            <person name="Lauterbach L."/>
            <person name="Steele A.D."/>
            <person name="Gui C."/>
            <person name="Meng S."/>
            <person name="Li G."/>
            <person name="Viehrig K."/>
            <person name="Ye F."/>
            <person name="Su P."/>
            <person name="Kiefer A.F."/>
            <person name="Nichols A."/>
            <person name="Cepeda A.J."/>
            <person name="Yan W."/>
            <person name="Fan B."/>
            <person name="Jiang Y."/>
            <person name="Adhikari A."/>
            <person name="Zheng C.-J."/>
            <person name="Schuster L."/>
            <person name="Cowan T.M."/>
            <person name="Smanski M.J."/>
            <person name="Chevrette M.G."/>
            <person name="De Carvalho L.P.S."/>
            <person name="Shen B."/>
        </authorList>
    </citation>
    <scope>NUCLEOTIDE SEQUENCE [LARGE SCALE GENOMIC DNA]</scope>
    <source>
        <strain evidence="4 5">NPDC019377</strain>
    </source>
</reference>
<evidence type="ECO:0000256" key="1">
    <source>
        <dbReference type="PROSITE-ProRule" id="PRU00339"/>
    </source>
</evidence>
<dbReference type="EMBL" id="JBIRYL010000001">
    <property type="protein sequence ID" value="MFI2228556.1"/>
    <property type="molecule type" value="Genomic_DNA"/>
</dbReference>
<dbReference type="Pfam" id="PF13560">
    <property type="entry name" value="HTH_31"/>
    <property type="match status" value="1"/>
</dbReference>
<protein>
    <submittedName>
        <fullName evidence="4">Helix-turn-helix domain-containing protein</fullName>
    </submittedName>
</protein>
<name>A0ABW7VT81_9NOCA</name>
<feature type="repeat" description="TPR" evidence="1">
    <location>
        <begin position="362"/>
        <end position="395"/>
    </location>
</feature>
<feature type="region of interest" description="Disordered" evidence="2">
    <location>
        <begin position="95"/>
        <end position="117"/>
    </location>
</feature>